<comment type="subcellular location">
    <subcellularLocation>
        <location evidence="1">Nucleus</location>
    </subcellularLocation>
</comment>
<dbReference type="GO" id="GO:0000398">
    <property type="term" value="P:mRNA splicing, via spliceosome"/>
    <property type="evidence" value="ECO:0007669"/>
    <property type="project" value="InterPro"/>
</dbReference>
<dbReference type="Proteomes" id="UP000034164">
    <property type="component" value="Unassembled WGS sequence"/>
</dbReference>
<keyword evidence="8" id="KW-0687">Ribonucleoprotein</keyword>
<evidence type="ECO:0000313" key="9">
    <source>
        <dbReference type="Proteomes" id="UP000034164"/>
    </source>
</evidence>
<gene>
    <name evidence="8" type="ORF">EMCG_02039</name>
</gene>
<dbReference type="PANTHER" id="PTHR10552">
    <property type="entry name" value="U2 SMALL NUCLEAR RIBONUCLEOPROTEIN A"/>
    <property type="match status" value="1"/>
</dbReference>
<dbReference type="PROSITE" id="PS51450">
    <property type="entry name" value="LRR"/>
    <property type="match status" value="1"/>
</dbReference>
<accession>A0A0G2J9B1</accession>
<keyword evidence="3" id="KW-0677">Repeat</keyword>
<dbReference type="GO" id="GO:0030620">
    <property type="term" value="F:U2 snRNA binding"/>
    <property type="evidence" value="ECO:0007669"/>
    <property type="project" value="InterPro"/>
</dbReference>
<evidence type="ECO:0000256" key="7">
    <source>
        <dbReference type="SAM" id="MobiDB-lite"/>
    </source>
</evidence>
<dbReference type="Gene3D" id="3.80.10.10">
    <property type="entry name" value="Ribonuclease Inhibitor"/>
    <property type="match status" value="1"/>
</dbReference>
<dbReference type="GO" id="GO:0005686">
    <property type="term" value="C:U2 snRNP"/>
    <property type="evidence" value="ECO:0007669"/>
    <property type="project" value="EnsemblFungi"/>
</dbReference>
<comment type="similarity">
    <text evidence="5">Belongs to the U2 small nuclear ribonucleoprotein A family.</text>
</comment>
<evidence type="ECO:0000256" key="5">
    <source>
        <dbReference type="ARBA" id="ARBA00024196"/>
    </source>
</evidence>
<name>A0A0G2J9B1_9EURO</name>
<sequence>MRLTVELIQNSLSYLNPLKERELDLRGHKIPAIENLGAAKDHDAIDFTDNDISSISNFPFSPRLRTLLLARNRVSHIHPSIASSIPNLTTLILTANNVAELADLDPLKNLKKLTHVSLLENPVARKENYRLWVIFLLPTVRFLDYQKVKDAERNRAAELFGTPSNPSPLTSKIMGIKSRTFDVSASTLGTSTTHDTSQQAGERPIRVKLTEKERKRVEKMIREAKSLQEITKLERELNEGRIPGGAQGDGGDYDEDNDTEMKM</sequence>
<organism evidence="8 9">
    <name type="scientific">[Emmonsia] crescens</name>
    <dbReference type="NCBI Taxonomy" id="73230"/>
    <lineage>
        <taxon>Eukaryota</taxon>
        <taxon>Fungi</taxon>
        <taxon>Dikarya</taxon>
        <taxon>Ascomycota</taxon>
        <taxon>Pezizomycotina</taxon>
        <taxon>Eurotiomycetes</taxon>
        <taxon>Eurotiomycetidae</taxon>
        <taxon>Onygenales</taxon>
        <taxon>Ajellomycetaceae</taxon>
        <taxon>Emergomyces</taxon>
    </lineage>
</organism>
<dbReference type="VEuPathDB" id="FungiDB:EMCG_02039"/>
<dbReference type="Pfam" id="PF14580">
    <property type="entry name" value="LRR_9"/>
    <property type="match status" value="1"/>
</dbReference>
<proteinExistence type="inferred from homology"/>
<comment type="caution">
    <text evidence="8">The sequence shown here is derived from an EMBL/GenBank/DDBJ whole genome shotgun (WGS) entry which is preliminary data.</text>
</comment>
<dbReference type="PANTHER" id="PTHR10552:SF6">
    <property type="entry name" value="U2 SMALL NUCLEAR RIBONUCLEOPROTEIN A"/>
    <property type="match status" value="1"/>
</dbReference>
<evidence type="ECO:0000256" key="6">
    <source>
        <dbReference type="ARBA" id="ARBA00024238"/>
    </source>
</evidence>
<dbReference type="FunFam" id="3.80.10.10:FF:000026">
    <property type="entry name" value="U2 small nuclear ribonucleoprotein A"/>
    <property type="match status" value="1"/>
</dbReference>
<dbReference type="AlphaFoldDB" id="A0A0G2J9B1"/>
<feature type="compositionally biased region" description="Acidic residues" evidence="7">
    <location>
        <begin position="251"/>
        <end position="263"/>
    </location>
</feature>
<feature type="region of interest" description="Disordered" evidence="7">
    <location>
        <begin position="235"/>
        <end position="263"/>
    </location>
</feature>
<dbReference type="InterPro" id="IPR032675">
    <property type="entry name" value="LRR_dom_sf"/>
</dbReference>
<evidence type="ECO:0000256" key="1">
    <source>
        <dbReference type="ARBA" id="ARBA00004123"/>
    </source>
</evidence>
<evidence type="ECO:0000256" key="2">
    <source>
        <dbReference type="ARBA" id="ARBA00022614"/>
    </source>
</evidence>
<dbReference type="GO" id="GO:0071014">
    <property type="term" value="C:post-mRNA release spliceosomal complex"/>
    <property type="evidence" value="ECO:0007669"/>
    <property type="project" value="EnsemblFungi"/>
</dbReference>
<keyword evidence="2" id="KW-0433">Leucine-rich repeat</keyword>
<keyword evidence="4" id="KW-0539">Nucleus</keyword>
<dbReference type="OrthoDB" id="433501at2759"/>
<reference evidence="9" key="1">
    <citation type="journal article" date="2015" name="PLoS Genet.">
        <title>The dynamic genome and transcriptome of the human fungal pathogen Blastomyces and close relative Emmonsia.</title>
        <authorList>
            <person name="Munoz J.F."/>
            <person name="Gauthier G.M."/>
            <person name="Desjardins C.A."/>
            <person name="Gallo J.E."/>
            <person name="Holder J."/>
            <person name="Sullivan T.D."/>
            <person name="Marty A.J."/>
            <person name="Carmen J.C."/>
            <person name="Chen Z."/>
            <person name="Ding L."/>
            <person name="Gujja S."/>
            <person name="Magrini V."/>
            <person name="Misas E."/>
            <person name="Mitreva M."/>
            <person name="Priest M."/>
            <person name="Saif S."/>
            <person name="Whiston E.A."/>
            <person name="Young S."/>
            <person name="Zeng Q."/>
            <person name="Goldman W.E."/>
            <person name="Mardis E.R."/>
            <person name="Taylor J.W."/>
            <person name="McEwen J.G."/>
            <person name="Clay O.K."/>
            <person name="Klein B.S."/>
            <person name="Cuomo C.A."/>
        </authorList>
    </citation>
    <scope>NUCLEOTIDE SEQUENCE [LARGE SCALE GENOMIC DNA]</scope>
    <source>
        <strain evidence="9">UAMH 3008</strain>
    </source>
</reference>
<dbReference type="InterPro" id="IPR044640">
    <property type="entry name" value="RU2A"/>
</dbReference>
<protein>
    <recommendedName>
        <fullName evidence="6">U2 small nuclear ribonucleoprotein A'</fullName>
    </recommendedName>
</protein>
<evidence type="ECO:0000313" key="8">
    <source>
        <dbReference type="EMBL" id="KKZ63671.1"/>
    </source>
</evidence>
<evidence type="ECO:0000256" key="4">
    <source>
        <dbReference type="ARBA" id="ARBA00023242"/>
    </source>
</evidence>
<dbReference type="EMBL" id="LCZI01000931">
    <property type="protein sequence ID" value="KKZ63671.1"/>
    <property type="molecule type" value="Genomic_DNA"/>
</dbReference>
<evidence type="ECO:0000256" key="3">
    <source>
        <dbReference type="ARBA" id="ARBA00022737"/>
    </source>
</evidence>
<dbReference type="SUPFAM" id="SSF52058">
    <property type="entry name" value="L domain-like"/>
    <property type="match status" value="1"/>
</dbReference>
<dbReference type="InterPro" id="IPR001611">
    <property type="entry name" value="Leu-rich_rpt"/>
</dbReference>